<dbReference type="Proteomes" id="UP001281761">
    <property type="component" value="Unassembled WGS sequence"/>
</dbReference>
<comment type="caution">
    <text evidence="2">The sequence shown here is derived from an EMBL/GenBank/DDBJ whole genome shotgun (WGS) entry which is preliminary data.</text>
</comment>
<proteinExistence type="predicted"/>
<evidence type="ECO:0000313" key="2">
    <source>
        <dbReference type="EMBL" id="KAK2956180.1"/>
    </source>
</evidence>
<accession>A0ABQ9XXJ2</accession>
<reference evidence="2 3" key="1">
    <citation type="journal article" date="2022" name="bioRxiv">
        <title>Genomics of Preaxostyla Flagellates Illuminates Evolutionary Transitions and the Path Towards Mitochondrial Loss.</title>
        <authorList>
            <person name="Novak L.V.F."/>
            <person name="Treitli S.C."/>
            <person name="Pyrih J."/>
            <person name="Halakuc P."/>
            <person name="Pipaliya S.V."/>
            <person name="Vacek V."/>
            <person name="Brzon O."/>
            <person name="Soukal P."/>
            <person name="Eme L."/>
            <person name="Dacks J.B."/>
            <person name="Karnkowska A."/>
            <person name="Elias M."/>
            <person name="Hampl V."/>
        </authorList>
    </citation>
    <scope>NUCLEOTIDE SEQUENCE [LARGE SCALE GENOMIC DNA]</scope>
    <source>
        <strain evidence="2">NAU3</strain>
        <tissue evidence="2">Gut</tissue>
    </source>
</reference>
<gene>
    <name evidence="2" type="ORF">BLNAU_8743</name>
</gene>
<evidence type="ECO:0000256" key="1">
    <source>
        <dbReference type="SAM" id="Coils"/>
    </source>
</evidence>
<dbReference type="EMBL" id="JARBJD010000058">
    <property type="protein sequence ID" value="KAK2956180.1"/>
    <property type="molecule type" value="Genomic_DNA"/>
</dbReference>
<sequence length="561" mass="64038">MFAEPHQNISKIDDKDETNLQTIESVLEWLSDSSVHPRNKVNSFQWFHIPTLLTTHIQPQQDQQVEQHQPPVEHNNEVLSQLLQRIATFLDECFDSHTQIPNKRLLRSSLSQLAQCHTLDPKIKRKTSQCLTSLESIEDGPFAVVRTSQLDVMESNDRTIAGLKEQIAHHTQIKREVEMLRADKKALMTDNNDLRKERTQFLSVVSSLQRENEQLRSKLPRETLNFEDDPESPLFLNWYPNDPFTVDSCSRAFLSLVSMVRNGYKFEGRLPHRASFFLESLNMKLNQSNFLNNFLRTIGQYSTDPAALFVDSVTTLLTSPNLPILREVLLLTSQCLKSCSLSNLLAIVLCKLIPRILSTPCLIDLSLVEDKHNMNDIVSIFRRCVDLSSPGSVQSLSATSDVGPDSVGDVVLHEVLIPIKPSLVQIFHNRRLLSLDDRCENTLDLLSDIFEMSAFHQQTLDFICSSPIPMIFPSLLSKVEDQGTHHFVISLISDDIHKRSMDGAEMVDRERIVLQTLEQEGFGNHLERILFRTKSLEDDHDVRFSPFETMNGLGMNCSRPR</sequence>
<feature type="coiled-coil region" evidence="1">
    <location>
        <begin position="177"/>
        <end position="225"/>
    </location>
</feature>
<keyword evidence="3" id="KW-1185">Reference proteome</keyword>
<name>A0ABQ9XXJ2_9EUKA</name>
<protein>
    <submittedName>
        <fullName evidence="2">Uncharacterized protein</fullName>
    </submittedName>
</protein>
<organism evidence="2 3">
    <name type="scientific">Blattamonas nauphoetae</name>
    <dbReference type="NCBI Taxonomy" id="2049346"/>
    <lineage>
        <taxon>Eukaryota</taxon>
        <taxon>Metamonada</taxon>
        <taxon>Preaxostyla</taxon>
        <taxon>Oxymonadida</taxon>
        <taxon>Blattamonas</taxon>
    </lineage>
</organism>
<evidence type="ECO:0000313" key="3">
    <source>
        <dbReference type="Proteomes" id="UP001281761"/>
    </source>
</evidence>
<keyword evidence="1" id="KW-0175">Coiled coil</keyword>